<dbReference type="Gene3D" id="3.30.700.10">
    <property type="entry name" value="Glycoprotein, Type 4 Pilin"/>
    <property type="match status" value="1"/>
</dbReference>
<dbReference type="AlphaFoldDB" id="A0AB35U9Z6"/>
<evidence type="ECO:0000313" key="3">
    <source>
        <dbReference type="Proteomes" id="UP001286174"/>
    </source>
</evidence>
<dbReference type="InterPro" id="IPR045584">
    <property type="entry name" value="Pilin-like"/>
</dbReference>
<dbReference type="Pfam" id="PF07963">
    <property type="entry name" value="N_methyl"/>
    <property type="match status" value="1"/>
</dbReference>
<feature type="transmembrane region" description="Helical" evidence="1">
    <location>
        <begin position="12"/>
        <end position="32"/>
    </location>
</feature>
<dbReference type="SUPFAM" id="SSF54523">
    <property type="entry name" value="Pili subunits"/>
    <property type="match status" value="1"/>
</dbReference>
<sequence>MKRELNKGFTLAELLIVVAIIGVLVAISIPIFTSQLGKARVAVNQANARAGEAAAYAAYLEDPSYDIIAYDIRSGKVAKSRSTGANIEKDLNINGTYSPEYNIVPTDISSWNVHTALTKNDAYKFGDYYFYRYIYTFDNNGSITKIQANDNYKSTKVSPPY</sequence>
<gene>
    <name evidence="2" type="ORF">MOZ60_11435</name>
</gene>
<dbReference type="Proteomes" id="UP001286174">
    <property type="component" value="Unassembled WGS sequence"/>
</dbReference>
<dbReference type="EMBL" id="JALBUR010000073">
    <property type="protein sequence ID" value="MDX8420689.1"/>
    <property type="molecule type" value="Genomic_DNA"/>
</dbReference>
<dbReference type="RefSeq" id="WP_370596782.1">
    <property type="nucleotide sequence ID" value="NZ_JALBUR010000073.1"/>
</dbReference>
<protein>
    <submittedName>
        <fullName evidence="2">Type II secretion system GspH family protein</fullName>
    </submittedName>
</protein>
<accession>A0AB35U9Z6</accession>
<keyword evidence="1" id="KW-1133">Transmembrane helix</keyword>
<keyword evidence="1" id="KW-0472">Membrane</keyword>
<dbReference type="InterPro" id="IPR012902">
    <property type="entry name" value="N_methyl_site"/>
</dbReference>
<reference evidence="2 3" key="1">
    <citation type="submission" date="2022-03" db="EMBL/GenBank/DDBJ databases">
        <title>Novel taxa within the pig intestine.</title>
        <authorList>
            <person name="Wylensek D."/>
            <person name="Bishof K."/>
            <person name="Afrizal A."/>
            <person name="Clavel T."/>
        </authorList>
    </citation>
    <scope>NUCLEOTIDE SEQUENCE [LARGE SCALE GENOMIC DNA]</scope>
    <source>
        <strain evidence="2 3">CLA-KB-P133</strain>
    </source>
</reference>
<proteinExistence type="predicted"/>
<dbReference type="NCBIfam" id="TIGR02532">
    <property type="entry name" value="IV_pilin_GFxxxE"/>
    <property type="match status" value="1"/>
</dbReference>
<keyword evidence="3" id="KW-1185">Reference proteome</keyword>
<keyword evidence="1" id="KW-0812">Transmembrane</keyword>
<evidence type="ECO:0000256" key="1">
    <source>
        <dbReference type="SAM" id="Phobius"/>
    </source>
</evidence>
<comment type="caution">
    <text evidence="2">The sequence shown here is derived from an EMBL/GenBank/DDBJ whole genome shotgun (WGS) entry which is preliminary data.</text>
</comment>
<evidence type="ECO:0000313" key="2">
    <source>
        <dbReference type="EMBL" id="MDX8420689.1"/>
    </source>
</evidence>
<organism evidence="2 3">
    <name type="scientific">Grylomicrobium aquisgranensis</name>
    <dbReference type="NCBI Taxonomy" id="2926318"/>
    <lineage>
        <taxon>Bacteria</taxon>
        <taxon>Bacillati</taxon>
        <taxon>Bacillota</taxon>
        <taxon>Erysipelotrichia</taxon>
        <taxon>Erysipelotrichales</taxon>
        <taxon>Erysipelotrichaceae</taxon>
        <taxon>Grylomicrobium</taxon>
    </lineage>
</organism>
<name>A0AB35U9Z6_9FIRM</name>